<accession>A0A453GXE0</accession>
<reference evidence="2" key="5">
    <citation type="journal article" date="2021" name="G3 (Bethesda)">
        <title>Aegilops tauschii genome assembly Aet v5.0 features greater sequence contiguity and improved annotation.</title>
        <authorList>
            <person name="Wang L."/>
            <person name="Zhu T."/>
            <person name="Rodriguez J.C."/>
            <person name="Deal K.R."/>
            <person name="Dubcovsky J."/>
            <person name="McGuire P.E."/>
            <person name="Lux T."/>
            <person name="Spannagl M."/>
            <person name="Mayer K.F.X."/>
            <person name="Baldrich P."/>
            <person name="Meyers B.C."/>
            <person name="Huo N."/>
            <person name="Gu Y.Q."/>
            <person name="Zhou H."/>
            <person name="Devos K.M."/>
            <person name="Bennetzen J.L."/>
            <person name="Unver T."/>
            <person name="Budak H."/>
            <person name="Gulick P.J."/>
            <person name="Galiba G."/>
            <person name="Kalapos B."/>
            <person name="Nelson D.R."/>
            <person name="Li P."/>
            <person name="You F.M."/>
            <person name="Luo M.C."/>
            <person name="Dvorak J."/>
        </authorList>
    </citation>
    <scope>NUCLEOTIDE SEQUENCE [LARGE SCALE GENOMIC DNA]</scope>
    <source>
        <strain evidence="2">cv. AL8/78</strain>
    </source>
</reference>
<dbReference type="PANTHER" id="PTHR36138:SF9">
    <property type="match status" value="1"/>
</dbReference>
<dbReference type="Gramene" id="AET3Gv21258400.1">
    <property type="protein sequence ID" value="AET3Gv21258400.1"/>
    <property type="gene ID" value="AET3Gv21258400"/>
</dbReference>
<reference evidence="2" key="3">
    <citation type="journal article" date="2017" name="Nature">
        <title>Genome sequence of the progenitor of the wheat D genome Aegilops tauschii.</title>
        <authorList>
            <person name="Luo M.C."/>
            <person name="Gu Y.Q."/>
            <person name="Puiu D."/>
            <person name="Wang H."/>
            <person name="Twardziok S.O."/>
            <person name="Deal K.R."/>
            <person name="Huo N."/>
            <person name="Zhu T."/>
            <person name="Wang L."/>
            <person name="Wang Y."/>
            <person name="McGuire P.E."/>
            <person name="Liu S."/>
            <person name="Long H."/>
            <person name="Ramasamy R.K."/>
            <person name="Rodriguez J.C."/>
            <person name="Van S.L."/>
            <person name="Yuan L."/>
            <person name="Wang Z."/>
            <person name="Xia Z."/>
            <person name="Xiao L."/>
            <person name="Anderson O.D."/>
            <person name="Ouyang S."/>
            <person name="Liang Y."/>
            <person name="Zimin A.V."/>
            <person name="Pertea G."/>
            <person name="Qi P."/>
            <person name="Bennetzen J.L."/>
            <person name="Dai X."/>
            <person name="Dawson M.W."/>
            <person name="Muller H.G."/>
            <person name="Kugler K."/>
            <person name="Rivarola-Duarte L."/>
            <person name="Spannagl M."/>
            <person name="Mayer K.F.X."/>
            <person name="Lu F.H."/>
            <person name="Bevan M.W."/>
            <person name="Leroy P."/>
            <person name="Li P."/>
            <person name="You F.M."/>
            <person name="Sun Q."/>
            <person name="Liu Z."/>
            <person name="Lyons E."/>
            <person name="Wicker T."/>
            <person name="Salzberg S.L."/>
            <person name="Devos K.M."/>
            <person name="Dvorak J."/>
        </authorList>
    </citation>
    <scope>NUCLEOTIDE SEQUENCE [LARGE SCALE GENOMIC DNA]</scope>
    <source>
        <strain evidence="2">cv. AL8/78</strain>
    </source>
</reference>
<proteinExistence type="predicted"/>
<sequence length="158" mass="18126">MAAMLDKSKDASAWESESEGSEILRTKKELTVVMKWKKDKMEMETIAAKDPSSSLGTKATAEPVAAGKKKRKKVVKRRLPQAVMEHMIARPYKIFDDIPDDELAEDTEHFREVYFERKLITDKILAYQRALIAQYNAMGYAEDETEVTDDDEEEMVET</sequence>
<dbReference type="AlphaFoldDB" id="A0A453GXE0"/>
<reference evidence="3" key="1">
    <citation type="journal article" date="2014" name="Science">
        <title>Ancient hybridizations among the ancestral genomes of bread wheat.</title>
        <authorList>
            <consortium name="International Wheat Genome Sequencing Consortium,"/>
            <person name="Marcussen T."/>
            <person name="Sandve S.R."/>
            <person name="Heier L."/>
            <person name="Spannagl M."/>
            <person name="Pfeifer M."/>
            <person name="Jakobsen K.S."/>
            <person name="Wulff B.B."/>
            <person name="Steuernagel B."/>
            <person name="Mayer K.F."/>
            <person name="Olsen O.A."/>
        </authorList>
    </citation>
    <scope>NUCLEOTIDE SEQUENCE [LARGE SCALE GENOMIC DNA]</scope>
    <source>
        <strain evidence="3">cv. AL8/78</strain>
    </source>
</reference>
<feature type="region of interest" description="Disordered" evidence="1">
    <location>
        <begin position="47"/>
        <end position="71"/>
    </location>
</feature>
<reference evidence="2" key="4">
    <citation type="submission" date="2019-03" db="UniProtKB">
        <authorList>
            <consortium name="EnsemblPlants"/>
        </authorList>
    </citation>
    <scope>IDENTIFICATION</scope>
</reference>
<dbReference type="Proteomes" id="UP000015105">
    <property type="component" value="Chromosome 3D"/>
</dbReference>
<evidence type="ECO:0000256" key="1">
    <source>
        <dbReference type="SAM" id="MobiDB-lite"/>
    </source>
</evidence>
<feature type="compositionally biased region" description="Basic and acidic residues" evidence="1">
    <location>
        <begin position="1"/>
        <end position="12"/>
    </location>
</feature>
<name>A0A453GXE0_AEGTS</name>
<keyword evidence="3" id="KW-1185">Reference proteome</keyword>
<reference evidence="3" key="2">
    <citation type="journal article" date="2017" name="Nat. Plants">
        <title>The Aegilops tauschii genome reveals multiple impacts of transposons.</title>
        <authorList>
            <person name="Zhao G."/>
            <person name="Zou C."/>
            <person name="Li K."/>
            <person name="Wang K."/>
            <person name="Li T."/>
            <person name="Gao L."/>
            <person name="Zhang X."/>
            <person name="Wang H."/>
            <person name="Yang Z."/>
            <person name="Liu X."/>
            <person name="Jiang W."/>
            <person name="Mao L."/>
            <person name="Kong X."/>
            <person name="Jiao Y."/>
            <person name="Jia J."/>
        </authorList>
    </citation>
    <scope>NUCLEOTIDE SEQUENCE [LARGE SCALE GENOMIC DNA]</scope>
    <source>
        <strain evidence="3">cv. AL8/78</strain>
    </source>
</reference>
<organism evidence="2 3">
    <name type="scientific">Aegilops tauschii subsp. strangulata</name>
    <name type="common">Goatgrass</name>
    <dbReference type="NCBI Taxonomy" id="200361"/>
    <lineage>
        <taxon>Eukaryota</taxon>
        <taxon>Viridiplantae</taxon>
        <taxon>Streptophyta</taxon>
        <taxon>Embryophyta</taxon>
        <taxon>Tracheophyta</taxon>
        <taxon>Spermatophyta</taxon>
        <taxon>Magnoliopsida</taxon>
        <taxon>Liliopsida</taxon>
        <taxon>Poales</taxon>
        <taxon>Poaceae</taxon>
        <taxon>BOP clade</taxon>
        <taxon>Pooideae</taxon>
        <taxon>Triticodae</taxon>
        <taxon>Triticeae</taxon>
        <taxon>Triticinae</taxon>
        <taxon>Aegilops</taxon>
    </lineage>
</organism>
<evidence type="ECO:0000313" key="3">
    <source>
        <dbReference type="Proteomes" id="UP000015105"/>
    </source>
</evidence>
<evidence type="ECO:0000313" key="2">
    <source>
        <dbReference type="EnsemblPlants" id="AET3Gv21258400.1"/>
    </source>
</evidence>
<feature type="region of interest" description="Disordered" evidence="1">
    <location>
        <begin position="1"/>
        <end position="22"/>
    </location>
</feature>
<protein>
    <submittedName>
        <fullName evidence="2">Uncharacterized protein</fullName>
    </submittedName>
</protein>
<dbReference type="EnsemblPlants" id="AET3Gv21258400.1">
    <property type="protein sequence ID" value="AET3Gv21258400.1"/>
    <property type="gene ID" value="AET3Gv21258400"/>
</dbReference>
<dbReference type="PANTHER" id="PTHR36138">
    <property type="entry name" value="EXPRESSED PROTEIN-RELATED"/>
    <property type="match status" value="1"/>
</dbReference>